<evidence type="ECO:0000256" key="4">
    <source>
        <dbReference type="SAM" id="MobiDB-lite"/>
    </source>
</evidence>
<gene>
    <name evidence="6" type="ORF">AJ80_00871</name>
</gene>
<sequence length="199" mass="23067">MTIDEPPTDSTPLQEEEEEEEKREGEPQDTTPSPSPSPSPLTHNPWISQSSQQQWEPTLLFVYGSLMDPDIIRALLDLSPTDPPSLKPARLRSFNMKMWSLYPTLIRTNDPQDIIDGKVFLIEEEVHFRRLEAYETSAYTWCECEVEVALEDGVIERKMGCRTFIWAGSPDDKDLVEGRFDFERYLRYFKPKLFGKTDS</sequence>
<organism evidence="6 7">
    <name type="scientific">Polytolypa hystricis (strain UAMH7299)</name>
    <dbReference type="NCBI Taxonomy" id="1447883"/>
    <lineage>
        <taxon>Eukaryota</taxon>
        <taxon>Fungi</taxon>
        <taxon>Dikarya</taxon>
        <taxon>Ascomycota</taxon>
        <taxon>Pezizomycotina</taxon>
        <taxon>Eurotiomycetes</taxon>
        <taxon>Eurotiomycetidae</taxon>
        <taxon>Onygenales</taxon>
        <taxon>Onygenales incertae sedis</taxon>
        <taxon>Polytolypa</taxon>
    </lineage>
</organism>
<dbReference type="EMBL" id="PDNA01000007">
    <property type="protein sequence ID" value="PGH27393.1"/>
    <property type="molecule type" value="Genomic_DNA"/>
</dbReference>
<dbReference type="InterPro" id="IPR045038">
    <property type="entry name" value="AIG2-like"/>
</dbReference>
<reference evidence="6 7" key="1">
    <citation type="submission" date="2017-10" db="EMBL/GenBank/DDBJ databases">
        <title>Comparative genomics in systemic dimorphic fungi from Ajellomycetaceae.</title>
        <authorList>
            <person name="Munoz J.F."/>
            <person name="Mcewen J.G."/>
            <person name="Clay O.K."/>
            <person name="Cuomo C.A."/>
        </authorList>
    </citation>
    <scope>NUCLEOTIDE SEQUENCE [LARGE SCALE GENOMIC DNA]</scope>
    <source>
        <strain evidence="6 7">UAMH7299</strain>
    </source>
</reference>
<comment type="caution">
    <text evidence="6">The sequence shown here is derived from an EMBL/GenBank/DDBJ whole genome shotgun (WGS) entry which is preliminary data.</text>
</comment>
<evidence type="ECO:0000313" key="7">
    <source>
        <dbReference type="Proteomes" id="UP000224634"/>
    </source>
</evidence>
<feature type="region of interest" description="Disordered" evidence="4">
    <location>
        <begin position="1"/>
        <end position="49"/>
    </location>
</feature>
<dbReference type="AlphaFoldDB" id="A0A2B7Z2E8"/>
<evidence type="ECO:0000259" key="5">
    <source>
        <dbReference type="Pfam" id="PF06094"/>
    </source>
</evidence>
<dbReference type="InterPro" id="IPR013024">
    <property type="entry name" value="GGCT-like"/>
</dbReference>
<dbReference type="SUPFAM" id="SSF110857">
    <property type="entry name" value="Gamma-glutamyl cyclotransferase-like"/>
    <property type="match status" value="1"/>
</dbReference>
<feature type="domain" description="Gamma-glutamylcyclotransferase AIG2-like" evidence="5">
    <location>
        <begin position="60"/>
        <end position="173"/>
    </location>
</feature>
<dbReference type="STRING" id="1447883.A0A2B7Z2E8"/>
<evidence type="ECO:0000313" key="6">
    <source>
        <dbReference type="EMBL" id="PGH27393.1"/>
    </source>
</evidence>
<accession>A0A2B7Z2E8</accession>
<keyword evidence="7" id="KW-1185">Reference proteome</keyword>
<dbReference type="InterPro" id="IPR009288">
    <property type="entry name" value="AIG2-like_dom"/>
</dbReference>
<dbReference type="Gene3D" id="3.10.490.10">
    <property type="entry name" value="Gamma-glutamyl cyclotransferase-like"/>
    <property type="match status" value="1"/>
</dbReference>
<dbReference type="InterPro" id="IPR036568">
    <property type="entry name" value="GGCT-like_sf"/>
</dbReference>
<keyword evidence="2" id="KW-0808">Transferase</keyword>
<comment type="similarity">
    <text evidence="1">Belongs to the gamma-glutamylcyclotransferase family.</text>
</comment>
<evidence type="ECO:0000256" key="1">
    <source>
        <dbReference type="ARBA" id="ARBA00008861"/>
    </source>
</evidence>
<dbReference type="CDD" id="cd06661">
    <property type="entry name" value="GGCT_like"/>
    <property type="match status" value="1"/>
</dbReference>
<evidence type="ECO:0000256" key="3">
    <source>
        <dbReference type="ARBA" id="ARBA00030602"/>
    </source>
</evidence>
<proteinExistence type="inferred from homology"/>
<name>A0A2B7Z2E8_POLH7</name>
<evidence type="ECO:0000256" key="2">
    <source>
        <dbReference type="ARBA" id="ARBA00022679"/>
    </source>
</evidence>
<dbReference type="GO" id="GO:0016740">
    <property type="term" value="F:transferase activity"/>
    <property type="evidence" value="ECO:0007669"/>
    <property type="project" value="UniProtKB-KW"/>
</dbReference>
<protein>
    <recommendedName>
        <fullName evidence="3">Putative gamma-glutamylcyclotransferase</fullName>
    </recommendedName>
</protein>
<dbReference type="PANTHER" id="PTHR31544:SF4">
    <property type="entry name" value="GAMMA-GLUTAMYLCYCLOTRANSFERASE-RELATED"/>
    <property type="match status" value="1"/>
</dbReference>
<dbReference type="PANTHER" id="PTHR31544">
    <property type="entry name" value="AIG2-LIKE PROTEIN D"/>
    <property type="match status" value="1"/>
</dbReference>
<dbReference type="Proteomes" id="UP000224634">
    <property type="component" value="Unassembled WGS sequence"/>
</dbReference>
<dbReference type="OrthoDB" id="3262926at2759"/>
<dbReference type="Pfam" id="PF06094">
    <property type="entry name" value="GGACT"/>
    <property type="match status" value="1"/>
</dbReference>